<dbReference type="PANTHER" id="PTHR11264:SF0">
    <property type="entry name" value="URACIL-DNA GLYCOSYLASE"/>
    <property type="match status" value="1"/>
</dbReference>
<dbReference type="GO" id="GO:0004844">
    <property type="term" value="F:uracil DNA N-glycosylase activity"/>
    <property type="evidence" value="ECO:0007669"/>
    <property type="project" value="UniProtKB-UniRule"/>
</dbReference>
<keyword evidence="14" id="KW-1185">Reference proteome</keyword>
<dbReference type="GO" id="GO:0097510">
    <property type="term" value="P:base-excision repair, AP site formation via deaminated base removal"/>
    <property type="evidence" value="ECO:0007669"/>
    <property type="project" value="TreeGrafter"/>
</dbReference>
<evidence type="ECO:0000313" key="14">
    <source>
        <dbReference type="Proteomes" id="UP000295531"/>
    </source>
</evidence>
<evidence type="ECO:0000259" key="12">
    <source>
        <dbReference type="SMART" id="SM00986"/>
    </source>
</evidence>
<sequence length="216" mass="23893">MSDWSALLAEEKTKPYFNELLAKVAAARQQTTVFPKQEDVFNALKLTAPDEVKVVILGQDPYHGPGQAHGLSFSVPDGIKLPPSLRNMLKAIQLDYPDTPAPENGDLSRWAEQGVLLLNTVLTVEQGKAHSHANWGWETFTDTVIARLADSYEGIVFMLWGAHAQKKAALIDGNKHCVLKTVHPSPLSAHRGFFDAQHFRTANDYLIKGGKNPITW</sequence>
<evidence type="ECO:0000256" key="7">
    <source>
        <dbReference type="ARBA" id="ARBA00022801"/>
    </source>
</evidence>
<evidence type="ECO:0000256" key="8">
    <source>
        <dbReference type="ARBA" id="ARBA00023204"/>
    </source>
</evidence>
<protein>
    <recommendedName>
        <fullName evidence="5 9">Uracil-DNA glycosylase</fullName>
        <shortName evidence="9">UDG</shortName>
        <ecNumber evidence="4 9">3.2.2.27</ecNumber>
    </recommendedName>
</protein>
<dbReference type="InterPro" id="IPR002043">
    <property type="entry name" value="UDG_fam1"/>
</dbReference>
<dbReference type="HAMAP" id="MF_00148">
    <property type="entry name" value="UDG"/>
    <property type="match status" value="1"/>
</dbReference>
<dbReference type="EC" id="3.2.2.27" evidence="4 9"/>
<gene>
    <name evidence="9" type="primary">ung</name>
    <name evidence="13" type="ORF">DEU29_10244</name>
</gene>
<comment type="catalytic activity">
    <reaction evidence="1 9 11">
        <text>Hydrolyzes single-stranded DNA or mismatched double-stranded DNA and polynucleotides, releasing free uracil.</text>
        <dbReference type="EC" id="3.2.2.27"/>
    </reaction>
</comment>
<dbReference type="CDD" id="cd10027">
    <property type="entry name" value="UDG-F1-like"/>
    <property type="match status" value="1"/>
</dbReference>
<dbReference type="InterPro" id="IPR005122">
    <property type="entry name" value="Uracil-DNA_glycosylase-like"/>
</dbReference>
<dbReference type="FunFam" id="3.40.470.10:FF:000001">
    <property type="entry name" value="Uracil-DNA glycosylase"/>
    <property type="match status" value="1"/>
</dbReference>
<dbReference type="NCBIfam" id="NF003588">
    <property type="entry name" value="PRK05254.1-1"/>
    <property type="match status" value="1"/>
</dbReference>
<dbReference type="PANTHER" id="PTHR11264">
    <property type="entry name" value="URACIL-DNA GLYCOSYLASE"/>
    <property type="match status" value="1"/>
</dbReference>
<dbReference type="GO" id="GO:0005737">
    <property type="term" value="C:cytoplasm"/>
    <property type="evidence" value="ECO:0007669"/>
    <property type="project" value="UniProtKB-SubCell"/>
</dbReference>
<proteinExistence type="inferred from homology"/>
<dbReference type="InterPro" id="IPR036895">
    <property type="entry name" value="Uracil-DNA_glycosylase-like_sf"/>
</dbReference>
<comment type="subcellular location">
    <subcellularLocation>
        <location evidence="9">Cytoplasm</location>
    </subcellularLocation>
</comment>
<dbReference type="Proteomes" id="UP000295531">
    <property type="component" value="Unassembled WGS sequence"/>
</dbReference>
<dbReference type="Pfam" id="PF03167">
    <property type="entry name" value="UDG"/>
    <property type="match status" value="1"/>
</dbReference>
<evidence type="ECO:0000256" key="10">
    <source>
        <dbReference type="PROSITE-ProRule" id="PRU10072"/>
    </source>
</evidence>
<dbReference type="OrthoDB" id="9804372at2"/>
<dbReference type="NCBIfam" id="NF003591">
    <property type="entry name" value="PRK05254.1-4"/>
    <property type="match status" value="1"/>
</dbReference>
<keyword evidence="9" id="KW-0963">Cytoplasm</keyword>
<evidence type="ECO:0000256" key="2">
    <source>
        <dbReference type="ARBA" id="ARBA00002631"/>
    </source>
</evidence>
<dbReference type="NCBIfam" id="NF003589">
    <property type="entry name" value="PRK05254.1-2"/>
    <property type="match status" value="1"/>
</dbReference>
<accession>A0A4R6PQ96</accession>
<organism evidence="13 14">
    <name type="scientific">Idiomarina aquatica</name>
    <dbReference type="NCBI Taxonomy" id="1327752"/>
    <lineage>
        <taxon>Bacteria</taxon>
        <taxon>Pseudomonadati</taxon>
        <taxon>Pseudomonadota</taxon>
        <taxon>Gammaproteobacteria</taxon>
        <taxon>Alteromonadales</taxon>
        <taxon>Idiomarinaceae</taxon>
        <taxon>Idiomarina</taxon>
    </lineage>
</organism>
<keyword evidence="6 9" id="KW-0227">DNA damage</keyword>
<evidence type="ECO:0000313" key="13">
    <source>
        <dbReference type="EMBL" id="TDP40144.1"/>
    </source>
</evidence>
<evidence type="ECO:0000256" key="4">
    <source>
        <dbReference type="ARBA" id="ARBA00012030"/>
    </source>
</evidence>
<keyword evidence="8 9" id="KW-0234">DNA repair</keyword>
<evidence type="ECO:0000256" key="11">
    <source>
        <dbReference type="RuleBase" id="RU003780"/>
    </source>
</evidence>
<evidence type="ECO:0000256" key="9">
    <source>
        <dbReference type="HAMAP-Rule" id="MF_00148"/>
    </source>
</evidence>
<feature type="domain" description="Uracil-DNA glycosylase-like" evidence="12">
    <location>
        <begin position="45"/>
        <end position="206"/>
    </location>
</feature>
<dbReference type="NCBIfam" id="NF003592">
    <property type="entry name" value="PRK05254.1-5"/>
    <property type="match status" value="1"/>
</dbReference>
<keyword evidence="7 9" id="KW-0378">Hydrolase</keyword>
<feature type="active site" description="Proton acceptor" evidence="9 10">
    <location>
        <position position="60"/>
    </location>
</feature>
<dbReference type="SUPFAM" id="SSF52141">
    <property type="entry name" value="Uracil-DNA glycosylase-like"/>
    <property type="match status" value="1"/>
</dbReference>
<evidence type="ECO:0000256" key="6">
    <source>
        <dbReference type="ARBA" id="ARBA00022763"/>
    </source>
</evidence>
<evidence type="ECO:0000256" key="1">
    <source>
        <dbReference type="ARBA" id="ARBA00001400"/>
    </source>
</evidence>
<dbReference type="Gene3D" id="3.40.470.10">
    <property type="entry name" value="Uracil-DNA glycosylase-like domain"/>
    <property type="match status" value="1"/>
</dbReference>
<evidence type="ECO:0000256" key="3">
    <source>
        <dbReference type="ARBA" id="ARBA00008184"/>
    </source>
</evidence>
<evidence type="ECO:0000256" key="5">
    <source>
        <dbReference type="ARBA" id="ARBA00018429"/>
    </source>
</evidence>
<dbReference type="EMBL" id="SNXI01000002">
    <property type="protein sequence ID" value="TDP40144.1"/>
    <property type="molecule type" value="Genomic_DNA"/>
</dbReference>
<dbReference type="NCBIfam" id="TIGR00628">
    <property type="entry name" value="ung"/>
    <property type="match status" value="1"/>
</dbReference>
<dbReference type="SMART" id="SM00987">
    <property type="entry name" value="UreE_C"/>
    <property type="match status" value="1"/>
</dbReference>
<name>A0A4R6PQ96_9GAMM</name>
<dbReference type="SMART" id="SM00986">
    <property type="entry name" value="UDG"/>
    <property type="match status" value="1"/>
</dbReference>
<dbReference type="InterPro" id="IPR018085">
    <property type="entry name" value="Ura-DNA_Glyclase_AS"/>
</dbReference>
<reference evidence="13 14" key="1">
    <citation type="submission" date="2019-03" db="EMBL/GenBank/DDBJ databases">
        <title>Freshwater and sediment microbial communities from various areas in North America, analyzing microbe dynamics in response to fracking.</title>
        <authorList>
            <person name="Lamendella R."/>
        </authorList>
    </citation>
    <scope>NUCLEOTIDE SEQUENCE [LARGE SCALE GENOMIC DNA]</scope>
    <source>
        <strain evidence="13 14">18_TX</strain>
    </source>
</reference>
<comment type="caution">
    <text evidence="13">The sequence shown here is derived from an EMBL/GenBank/DDBJ whole genome shotgun (WGS) entry which is preliminary data.</text>
</comment>
<dbReference type="AlphaFoldDB" id="A0A4R6PQ96"/>
<dbReference type="PROSITE" id="PS00130">
    <property type="entry name" value="U_DNA_GLYCOSYLASE"/>
    <property type="match status" value="1"/>
</dbReference>
<comment type="function">
    <text evidence="2 9 11">Excises uracil residues from the DNA which can arise as a result of misincorporation of dUMP residues by DNA polymerase or due to deamination of cytosine.</text>
</comment>
<comment type="similarity">
    <text evidence="3 9 11">Belongs to the uracil-DNA glycosylase (UDG) superfamily. UNG family.</text>
</comment>